<evidence type="ECO:0000313" key="5">
    <source>
        <dbReference type="Proteomes" id="UP000524246"/>
    </source>
</evidence>
<dbReference type="Gene3D" id="3.40.50.2000">
    <property type="entry name" value="Glycogen Phosphorylase B"/>
    <property type="match status" value="1"/>
</dbReference>
<evidence type="ECO:0000259" key="3">
    <source>
        <dbReference type="Pfam" id="PF00534"/>
    </source>
</evidence>
<name>A0A7X9IL78_9DELT</name>
<reference evidence="4 5" key="1">
    <citation type="journal article" date="2020" name="Biotechnol. Biofuels">
        <title>New insights from the biogas microbiome by comprehensive genome-resolved metagenomics of nearly 1600 species originating from multiple anaerobic digesters.</title>
        <authorList>
            <person name="Campanaro S."/>
            <person name="Treu L."/>
            <person name="Rodriguez-R L.M."/>
            <person name="Kovalovszki A."/>
            <person name="Ziels R.M."/>
            <person name="Maus I."/>
            <person name="Zhu X."/>
            <person name="Kougias P.G."/>
            <person name="Basile A."/>
            <person name="Luo G."/>
            <person name="Schluter A."/>
            <person name="Konstantinidis K.T."/>
            <person name="Angelidaki I."/>
        </authorList>
    </citation>
    <scope>NUCLEOTIDE SEQUENCE [LARGE SCALE GENOMIC DNA]</scope>
    <source>
        <strain evidence="4">AS27yjCOA_65</strain>
    </source>
</reference>
<accession>A0A7X9IL78</accession>
<dbReference type="Pfam" id="PF00534">
    <property type="entry name" value="Glycos_transf_1"/>
    <property type="match status" value="1"/>
</dbReference>
<dbReference type="PANTHER" id="PTHR12526:SF510">
    <property type="entry name" value="D-INOSITOL 3-PHOSPHATE GLYCOSYLTRANSFERASE"/>
    <property type="match status" value="1"/>
</dbReference>
<comment type="caution">
    <text evidence="4">The sequence shown here is derived from an EMBL/GenBank/DDBJ whole genome shotgun (WGS) entry which is preliminary data.</text>
</comment>
<evidence type="ECO:0000256" key="1">
    <source>
        <dbReference type="ARBA" id="ARBA00022676"/>
    </source>
</evidence>
<evidence type="ECO:0000256" key="2">
    <source>
        <dbReference type="ARBA" id="ARBA00022679"/>
    </source>
</evidence>
<dbReference type="SUPFAM" id="SSF53756">
    <property type="entry name" value="UDP-Glycosyltransferase/glycogen phosphorylase"/>
    <property type="match status" value="1"/>
</dbReference>
<dbReference type="GO" id="GO:0016757">
    <property type="term" value="F:glycosyltransferase activity"/>
    <property type="evidence" value="ECO:0007669"/>
    <property type="project" value="UniProtKB-KW"/>
</dbReference>
<evidence type="ECO:0000313" key="4">
    <source>
        <dbReference type="EMBL" id="NMC62715.1"/>
    </source>
</evidence>
<dbReference type="AlphaFoldDB" id="A0A7X9IL78"/>
<keyword evidence="2 4" id="KW-0808">Transferase</keyword>
<proteinExistence type="predicted"/>
<organism evidence="4 5">
    <name type="scientific">SAR324 cluster bacterium</name>
    <dbReference type="NCBI Taxonomy" id="2024889"/>
    <lineage>
        <taxon>Bacteria</taxon>
        <taxon>Deltaproteobacteria</taxon>
        <taxon>SAR324 cluster</taxon>
    </lineage>
</organism>
<feature type="domain" description="Glycosyl transferase family 1" evidence="3">
    <location>
        <begin position="89"/>
        <end position="244"/>
    </location>
</feature>
<dbReference type="PANTHER" id="PTHR12526">
    <property type="entry name" value="GLYCOSYLTRANSFERASE"/>
    <property type="match status" value="1"/>
</dbReference>
<dbReference type="EMBL" id="JAAZON010000260">
    <property type="protein sequence ID" value="NMC62715.1"/>
    <property type="molecule type" value="Genomic_DNA"/>
</dbReference>
<gene>
    <name evidence="4" type="ORF">GYA55_06040</name>
</gene>
<keyword evidence="1" id="KW-0328">Glycosyltransferase</keyword>
<dbReference type="CDD" id="cd03801">
    <property type="entry name" value="GT4_PimA-like"/>
    <property type="match status" value="1"/>
</dbReference>
<dbReference type="InterPro" id="IPR001296">
    <property type="entry name" value="Glyco_trans_1"/>
</dbReference>
<sequence>NKSLWLVHQHRSLYDLYGGRYSDISDDPRDEQLRRMLVEGDEKVIRECKFIAGISRNVVERLKMFNNIDGVALYPPLPLGNAYRCAKFEDYILSVGRLCAIKRVDLMIKALPIVHNSVKLKIVGTPDEPGVMDYYKNEIAKHHLWDRVEFLGRVDDEELIDLYSNALAVYYAPHNEDYGYVTLEAFASSKPVITAIDSGGVLEFVRNLENGLVVSADTDSIGHAVNNLVEDRDLARRLGDSGRKLIEDLRIHESGWDDTITALLSPLG</sequence>
<protein>
    <submittedName>
        <fullName evidence="4">Glycosyltransferase</fullName>
    </submittedName>
</protein>
<dbReference type="Proteomes" id="UP000524246">
    <property type="component" value="Unassembled WGS sequence"/>
</dbReference>
<feature type="non-terminal residue" evidence="4">
    <location>
        <position position="1"/>
    </location>
</feature>